<feature type="signal peptide" evidence="2">
    <location>
        <begin position="1"/>
        <end position="27"/>
    </location>
</feature>
<dbReference type="Gene3D" id="2.70.70.10">
    <property type="entry name" value="Glucose Permease (Domain IIA)"/>
    <property type="match status" value="1"/>
</dbReference>
<evidence type="ECO:0000256" key="2">
    <source>
        <dbReference type="SAM" id="SignalP"/>
    </source>
</evidence>
<evidence type="ECO:0000259" key="3">
    <source>
        <dbReference type="Pfam" id="PF01551"/>
    </source>
</evidence>
<dbReference type="EMBL" id="WTYQ01000003">
    <property type="protein sequence ID" value="MXP26363.1"/>
    <property type="molecule type" value="Genomic_DNA"/>
</dbReference>
<evidence type="ECO:0000313" key="5">
    <source>
        <dbReference type="Proteomes" id="UP000460561"/>
    </source>
</evidence>
<dbReference type="RefSeq" id="WP_160739544.1">
    <property type="nucleotide sequence ID" value="NZ_WTYQ01000003.1"/>
</dbReference>
<sequence>MLLNNTFRAITGATAAMIVMAASPAHAGTNAATTQITGAVKSDKDSKIGDGEREFQQLFASWRKIDNGGELAAGPQMKIFVPAGMPVEGVTLTSGYGMRNHPVLHKRAAHKGVDLAGPRGTPVYATADGTVGKAQYFGSYGNYVQIEHGGDLETRYAHLSSYTVNAGEHVKKGELIGYIGTTGRSTGPHLHYEVRVDGEAVDPRPYMITTELAVNENGGGMGGPE</sequence>
<dbReference type="GO" id="GO:0004222">
    <property type="term" value="F:metalloendopeptidase activity"/>
    <property type="evidence" value="ECO:0007669"/>
    <property type="project" value="TreeGrafter"/>
</dbReference>
<dbReference type="OrthoDB" id="9815245at2"/>
<name>A0A845AAT4_9SPHN</name>
<dbReference type="AlphaFoldDB" id="A0A845AAT4"/>
<dbReference type="InterPro" id="IPR011055">
    <property type="entry name" value="Dup_hybrid_motif"/>
</dbReference>
<gene>
    <name evidence="4" type="ORF">GRI39_09970</name>
</gene>
<reference evidence="4 5" key="1">
    <citation type="submission" date="2019-12" db="EMBL/GenBank/DDBJ databases">
        <title>Genomic-based taxomic classification of the family Erythrobacteraceae.</title>
        <authorList>
            <person name="Xu L."/>
        </authorList>
    </citation>
    <scope>NUCLEOTIDE SEQUENCE [LARGE SCALE GENOMIC DNA]</scope>
    <source>
        <strain evidence="4 5">DSM 18604</strain>
    </source>
</reference>
<comment type="caution">
    <text evidence="4">The sequence shown here is derived from an EMBL/GenBank/DDBJ whole genome shotgun (WGS) entry which is preliminary data.</text>
</comment>
<dbReference type="PANTHER" id="PTHR21666:SF289">
    <property type="entry name" value="L-ALA--D-GLU ENDOPEPTIDASE"/>
    <property type="match status" value="1"/>
</dbReference>
<evidence type="ECO:0000256" key="1">
    <source>
        <dbReference type="ARBA" id="ARBA00022729"/>
    </source>
</evidence>
<dbReference type="PANTHER" id="PTHR21666">
    <property type="entry name" value="PEPTIDASE-RELATED"/>
    <property type="match status" value="1"/>
</dbReference>
<dbReference type="Proteomes" id="UP000460561">
    <property type="component" value="Unassembled WGS sequence"/>
</dbReference>
<dbReference type="CDD" id="cd12797">
    <property type="entry name" value="M23_peptidase"/>
    <property type="match status" value="1"/>
</dbReference>
<protein>
    <submittedName>
        <fullName evidence="4">Peptidoglycan DD-metalloendopeptidase family protein</fullName>
    </submittedName>
</protein>
<dbReference type="InterPro" id="IPR016047">
    <property type="entry name" value="M23ase_b-sheet_dom"/>
</dbReference>
<feature type="chain" id="PRO_5032737376" evidence="2">
    <location>
        <begin position="28"/>
        <end position="225"/>
    </location>
</feature>
<proteinExistence type="predicted"/>
<dbReference type="Pfam" id="PF01551">
    <property type="entry name" value="Peptidase_M23"/>
    <property type="match status" value="1"/>
</dbReference>
<keyword evidence="5" id="KW-1185">Reference proteome</keyword>
<dbReference type="InterPro" id="IPR050570">
    <property type="entry name" value="Cell_wall_metabolism_enzyme"/>
</dbReference>
<dbReference type="FunFam" id="2.70.70.10:FF:000006">
    <property type="entry name" value="M23 family peptidase"/>
    <property type="match status" value="1"/>
</dbReference>
<dbReference type="SUPFAM" id="SSF51261">
    <property type="entry name" value="Duplicated hybrid motif"/>
    <property type="match status" value="1"/>
</dbReference>
<keyword evidence="1 2" id="KW-0732">Signal</keyword>
<organism evidence="4 5">
    <name type="scientific">Altericroceibacterium indicum</name>
    <dbReference type="NCBI Taxonomy" id="374177"/>
    <lineage>
        <taxon>Bacteria</taxon>
        <taxon>Pseudomonadati</taxon>
        <taxon>Pseudomonadota</taxon>
        <taxon>Alphaproteobacteria</taxon>
        <taxon>Sphingomonadales</taxon>
        <taxon>Erythrobacteraceae</taxon>
        <taxon>Altericroceibacterium</taxon>
    </lineage>
</organism>
<feature type="domain" description="M23ase beta-sheet core" evidence="3">
    <location>
        <begin position="109"/>
        <end position="203"/>
    </location>
</feature>
<evidence type="ECO:0000313" key="4">
    <source>
        <dbReference type="EMBL" id="MXP26363.1"/>
    </source>
</evidence>
<accession>A0A845AAT4</accession>